<evidence type="ECO:0000313" key="1">
    <source>
        <dbReference type="EMBL" id="KZS17451.1"/>
    </source>
</evidence>
<gene>
    <name evidence="1" type="ORF">APZ42_016333</name>
</gene>
<proteinExistence type="predicted"/>
<comment type="caution">
    <text evidence="1">The sequence shown here is derived from an EMBL/GenBank/DDBJ whole genome shotgun (WGS) entry which is preliminary data.</text>
</comment>
<dbReference type="EMBL" id="LRGB01000626">
    <property type="protein sequence ID" value="KZS17451.1"/>
    <property type="molecule type" value="Genomic_DNA"/>
</dbReference>
<dbReference type="Proteomes" id="UP000076858">
    <property type="component" value="Unassembled WGS sequence"/>
</dbReference>
<sequence length="139" mass="16293">MCGPSTVPVVIYRSVFDSHHLQFLNPFLLALPPSSLPNLPIVYLMLRHLHRSSQLISLNISSDYVGYSTSWKCWLFFLLQQGQRPALFLRLLSSIIKRVKRNNLLRLQMSFNKGQLRIKSQKYKKKKQLQIQEEQIIII</sequence>
<organism evidence="1 2">
    <name type="scientific">Daphnia magna</name>
    <dbReference type="NCBI Taxonomy" id="35525"/>
    <lineage>
        <taxon>Eukaryota</taxon>
        <taxon>Metazoa</taxon>
        <taxon>Ecdysozoa</taxon>
        <taxon>Arthropoda</taxon>
        <taxon>Crustacea</taxon>
        <taxon>Branchiopoda</taxon>
        <taxon>Diplostraca</taxon>
        <taxon>Cladocera</taxon>
        <taxon>Anomopoda</taxon>
        <taxon>Daphniidae</taxon>
        <taxon>Daphnia</taxon>
    </lineage>
</organism>
<dbReference type="AlphaFoldDB" id="A0A165ACH5"/>
<keyword evidence="2" id="KW-1185">Reference proteome</keyword>
<reference evidence="1 2" key="1">
    <citation type="submission" date="2016-03" db="EMBL/GenBank/DDBJ databases">
        <title>EvidentialGene: Evidence-directed Construction of Genes on Genomes.</title>
        <authorList>
            <person name="Gilbert D.G."/>
            <person name="Choi J.-H."/>
            <person name="Mockaitis K."/>
            <person name="Colbourne J."/>
            <person name="Pfrender M."/>
        </authorList>
    </citation>
    <scope>NUCLEOTIDE SEQUENCE [LARGE SCALE GENOMIC DNA]</scope>
    <source>
        <strain evidence="1 2">Xinb3</strain>
        <tissue evidence="1">Complete organism</tissue>
    </source>
</reference>
<name>A0A165ACH5_9CRUS</name>
<evidence type="ECO:0000313" key="2">
    <source>
        <dbReference type="Proteomes" id="UP000076858"/>
    </source>
</evidence>
<protein>
    <submittedName>
        <fullName evidence="1">Uncharacterized protein</fullName>
    </submittedName>
</protein>
<accession>A0A165ACH5</accession>